<reference evidence="6" key="1">
    <citation type="submission" date="2021-04" db="EMBL/GenBank/DDBJ databases">
        <title>Phylogenetic analysis of Acidobacteriaceae.</title>
        <authorList>
            <person name="Qiu L."/>
            <person name="Zhang Q."/>
        </authorList>
    </citation>
    <scope>NUCLEOTIDE SEQUENCE</scope>
    <source>
        <strain evidence="6">DSM 25168</strain>
    </source>
</reference>
<sequence length="412" mass="44627">MAKESKQLDWRWVWLGAGVILILVFFSVRSLTRDRLEVRVVEAAHQSLESTISTNGRVEPEMKYQEFSPISTTVKAVYAQTGDHVDAGKVLVKLDDIQARARVAAAESGVRTAQALFETAQHGGTLAERQASSSEITRAQIEHDQAQRDVDALTKLQATGAASSSEVAAARQRLQSTAAALEASQNGSKNRYTPGDVDRAQAAIRDAEAALAAARDVENKTIVRAPASGTIYTLAAKPTDFIEEGKLILELADLKHERVRAYFDEPEIGTLSVGQQALIKWDAKPGQVWKGHIERVPVTITQYGTRNVGEVLIAVDDDTDGLLPDTNVTVTVTTSSQANALSIPREALHVENGKPYVFRMIDNELKRTPVTYGTMNLNQVAILSGLNAGDWVATGSISGQPLQEGVPIRPVK</sequence>
<dbReference type="InterPro" id="IPR050465">
    <property type="entry name" value="UPF0194_transport"/>
</dbReference>
<dbReference type="NCBIfam" id="TIGR01730">
    <property type="entry name" value="RND_mfp"/>
    <property type="match status" value="1"/>
</dbReference>
<proteinExistence type="inferred from homology"/>
<protein>
    <submittedName>
        <fullName evidence="6">Efflux RND transporter periplasmic adaptor subunit</fullName>
    </submittedName>
</protein>
<evidence type="ECO:0000313" key="6">
    <source>
        <dbReference type="EMBL" id="UWZ81893.1"/>
    </source>
</evidence>
<dbReference type="EMBL" id="CP093313">
    <property type="protein sequence ID" value="UWZ81893.1"/>
    <property type="molecule type" value="Genomic_DNA"/>
</dbReference>
<evidence type="ECO:0000259" key="5">
    <source>
        <dbReference type="Pfam" id="PF25975"/>
    </source>
</evidence>
<dbReference type="Pfam" id="PF25975">
    <property type="entry name" value="CzcB_C"/>
    <property type="match status" value="1"/>
</dbReference>
<name>A0A9J7BKV9_9BACT</name>
<feature type="transmembrane region" description="Helical" evidence="4">
    <location>
        <begin position="12"/>
        <end position="31"/>
    </location>
</feature>
<keyword evidence="4" id="KW-1133">Transmembrane helix</keyword>
<keyword evidence="7" id="KW-1185">Reference proteome</keyword>
<dbReference type="Gene3D" id="2.40.420.20">
    <property type="match status" value="1"/>
</dbReference>
<dbReference type="GO" id="GO:0016020">
    <property type="term" value="C:membrane"/>
    <property type="evidence" value="ECO:0007669"/>
    <property type="project" value="InterPro"/>
</dbReference>
<feature type="domain" description="CzcB-like C-terminal circularly permuted SH3-like" evidence="5">
    <location>
        <begin position="342"/>
        <end position="394"/>
    </location>
</feature>
<accession>A0A9J7BKV9</accession>
<dbReference type="PANTHER" id="PTHR32347">
    <property type="entry name" value="EFFLUX SYSTEM COMPONENT YKNX-RELATED"/>
    <property type="match status" value="1"/>
</dbReference>
<dbReference type="PANTHER" id="PTHR32347:SF27">
    <property type="entry name" value="RND EFFLUX PUMP MEMBRANE FUSION PROTEIN BARREL-SANDWICH DOMAIN-CONTAINING PROTEIN"/>
    <property type="match status" value="1"/>
</dbReference>
<dbReference type="Gene3D" id="2.40.30.170">
    <property type="match status" value="1"/>
</dbReference>
<keyword evidence="3" id="KW-0175">Coiled coil</keyword>
<keyword evidence="4" id="KW-0472">Membrane</keyword>
<evidence type="ECO:0000313" key="7">
    <source>
        <dbReference type="Proteomes" id="UP001059380"/>
    </source>
</evidence>
<organism evidence="6 7">
    <name type="scientific">Occallatibacter riparius</name>
    <dbReference type="NCBI Taxonomy" id="1002689"/>
    <lineage>
        <taxon>Bacteria</taxon>
        <taxon>Pseudomonadati</taxon>
        <taxon>Acidobacteriota</taxon>
        <taxon>Terriglobia</taxon>
        <taxon>Terriglobales</taxon>
        <taxon>Acidobacteriaceae</taxon>
        <taxon>Occallatibacter</taxon>
    </lineage>
</organism>
<evidence type="ECO:0000256" key="2">
    <source>
        <dbReference type="ARBA" id="ARBA00009477"/>
    </source>
</evidence>
<dbReference type="RefSeq" id="WP_260790852.1">
    <property type="nucleotide sequence ID" value="NZ_CP093313.1"/>
</dbReference>
<dbReference type="Gene3D" id="2.40.50.100">
    <property type="match status" value="1"/>
</dbReference>
<dbReference type="InterPro" id="IPR058649">
    <property type="entry name" value="CzcB_C"/>
</dbReference>
<dbReference type="GO" id="GO:0022857">
    <property type="term" value="F:transmembrane transporter activity"/>
    <property type="evidence" value="ECO:0007669"/>
    <property type="project" value="InterPro"/>
</dbReference>
<comment type="similarity">
    <text evidence="2">Belongs to the membrane fusion protein (MFP) (TC 8.A.1) family.</text>
</comment>
<dbReference type="GO" id="GO:0030313">
    <property type="term" value="C:cell envelope"/>
    <property type="evidence" value="ECO:0007669"/>
    <property type="project" value="UniProtKB-SubCell"/>
</dbReference>
<keyword evidence="4" id="KW-0812">Transmembrane</keyword>
<dbReference type="KEGG" id="orp:MOP44_15040"/>
<evidence type="ECO:0000256" key="1">
    <source>
        <dbReference type="ARBA" id="ARBA00004196"/>
    </source>
</evidence>
<evidence type="ECO:0000256" key="3">
    <source>
        <dbReference type="ARBA" id="ARBA00023054"/>
    </source>
</evidence>
<gene>
    <name evidence="6" type="ORF">MOP44_15040</name>
</gene>
<dbReference type="AlphaFoldDB" id="A0A9J7BKV9"/>
<dbReference type="InterPro" id="IPR006143">
    <property type="entry name" value="RND_pump_MFP"/>
</dbReference>
<dbReference type="Proteomes" id="UP001059380">
    <property type="component" value="Chromosome"/>
</dbReference>
<comment type="subcellular location">
    <subcellularLocation>
        <location evidence="1">Cell envelope</location>
    </subcellularLocation>
</comment>
<evidence type="ECO:0000256" key="4">
    <source>
        <dbReference type="SAM" id="Phobius"/>
    </source>
</evidence>